<evidence type="ECO:0000313" key="1">
    <source>
        <dbReference type="EMBL" id="MEJ8660700.1"/>
    </source>
</evidence>
<keyword evidence="2" id="KW-1185">Reference proteome</keyword>
<sequence length="303" mass="31834">MTSATSGASGMGAEAVVEAVEVRAALLRLRRATGLQIAFGGLLREPRRMRIAELNGAATGALRGLAIRSGNGLGGRAIALSRPCAVTDYRAARHISHEYDAAVAAEGLRSVLAVPVVVRRKVRGVLYGALRQPLTLGDRTLDAAVAAARDVEQSLVVRDEVERLVAAERAPAPDHPARADEEVRAQVRAEVRAEVREIHSELRALAPRIVDAGLRADLLSMCDRLTAAATPGAVVRDTGIALAPRELDVLACVATGSTNAAAASRLGLRPETVKSYLRAAMRKLGAHTRLEAVAAARRAGLLA</sequence>
<organism evidence="1 2">
    <name type="scientific">Streptomyces pratisoli</name>
    <dbReference type="NCBI Taxonomy" id="3139917"/>
    <lineage>
        <taxon>Bacteria</taxon>
        <taxon>Bacillati</taxon>
        <taxon>Actinomycetota</taxon>
        <taxon>Actinomycetes</taxon>
        <taxon>Kitasatosporales</taxon>
        <taxon>Streptomycetaceae</taxon>
        <taxon>Streptomyces</taxon>
    </lineage>
</organism>
<gene>
    <name evidence="1" type="ORF">WKI58_29990</name>
</gene>
<accession>A0ACC6QQ84</accession>
<proteinExistence type="predicted"/>
<dbReference type="EMBL" id="JBBKAI010000002">
    <property type="protein sequence ID" value="MEJ8660700.1"/>
    <property type="molecule type" value="Genomic_DNA"/>
</dbReference>
<evidence type="ECO:0000313" key="2">
    <source>
        <dbReference type="Proteomes" id="UP001375539"/>
    </source>
</evidence>
<dbReference type="Proteomes" id="UP001375539">
    <property type="component" value="Unassembled WGS sequence"/>
</dbReference>
<name>A0ACC6QQ84_9ACTN</name>
<comment type="caution">
    <text evidence="1">The sequence shown here is derived from an EMBL/GenBank/DDBJ whole genome shotgun (WGS) entry which is preliminary data.</text>
</comment>
<reference evidence="1" key="1">
    <citation type="submission" date="2024-03" db="EMBL/GenBank/DDBJ databases">
        <title>Novel Streptomyces species of biotechnological and ecological value are a feature of Machair soil.</title>
        <authorList>
            <person name="Prole J.R."/>
            <person name="Goodfellow M."/>
            <person name="Allenby N."/>
            <person name="Ward A.C."/>
        </authorList>
    </citation>
    <scope>NUCLEOTIDE SEQUENCE</scope>
    <source>
        <strain evidence="1">MS1.AVA.4</strain>
    </source>
</reference>
<protein>
    <submittedName>
        <fullName evidence="1">Helix-turn-helix transcriptional regulator</fullName>
    </submittedName>
</protein>